<dbReference type="EMBL" id="JBHUIT010000002">
    <property type="protein sequence ID" value="MFD2255331.1"/>
    <property type="molecule type" value="Genomic_DNA"/>
</dbReference>
<protein>
    <recommendedName>
        <fullName evidence="3">Class I SAM-dependent methyltransferase</fullName>
    </recommendedName>
</protein>
<dbReference type="Gene3D" id="3.40.50.150">
    <property type="entry name" value="Vaccinia Virus protein VP39"/>
    <property type="match status" value="1"/>
</dbReference>
<evidence type="ECO:0000313" key="2">
    <source>
        <dbReference type="Proteomes" id="UP001597375"/>
    </source>
</evidence>
<keyword evidence="2" id="KW-1185">Reference proteome</keyword>
<dbReference type="RefSeq" id="WP_386817991.1">
    <property type="nucleotide sequence ID" value="NZ_JBHUIT010000002.1"/>
</dbReference>
<dbReference type="SUPFAM" id="SSF53335">
    <property type="entry name" value="S-adenosyl-L-methionine-dependent methyltransferases"/>
    <property type="match status" value="1"/>
</dbReference>
<proteinExistence type="predicted"/>
<sequence length="200" mass="22459">MIIQRLPFSYEGIDGDIQRLGALLKHAFTTAGLRFSGRLSILNLACGRADETGVLSTAIAPAECGFYLGMDLRADAVAEARRRWELVDGEIDFREGNAAMIGRMKLLPKFDLIFIRHQNYWHEPMVWEGIIDEALAALDDSGVLVCTSYFDLEHELLVASLRTRGAQILVNLRHPFSRELPDAEGKSVDRWVAIFKKDPL</sequence>
<gene>
    <name evidence="1" type="ORF">ACFSSA_01465</name>
</gene>
<comment type="caution">
    <text evidence="1">The sequence shown here is derived from an EMBL/GenBank/DDBJ whole genome shotgun (WGS) entry which is preliminary data.</text>
</comment>
<accession>A0ABW5D5S2</accession>
<dbReference type="InterPro" id="IPR029063">
    <property type="entry name" value="SAM-dependent_MTases_sf"/>
</dbReference>
<evidence type="ECO:0000313" key="1">
    <source>
        <dbReference type="EMBL" id="MFD2255331.1"/>
    </source>
</evidence>
<evidence type="ECO:0008006" key="3">
    <source>
        <dbReference type="Google" id="ProtNLM"/>
    </source>
</evidence>
<organism evidence="1 2">
    <name type="scientific">Luteolibacter algae</name>
    <dbReference type="NCBI Taxonomy" id="454151"/>
    <lineage>
        <taxon>Bacteria</taxon>
        <taxon>Pseudomonadati</taxon>
        <taxon>Verrucomicrobiota</taxon>
        <taxon>Verrucomicrobiia</taxon>
        <taxon>Verrucomicrobiales</taxon>
        <taxon>Verrucomicrobiaceae</taxon>
        <taxon>Luteolibacter</taxon>
    </lineage>
</organism>
<dbReference type="Proteomes" id="UP001597375">
    <property type="component" value="Unassembled WGS sequence"/>
</dbReference>
<name>A0ABW5D5S2_9BACT</name>
<dbReference type="CDD" id="cd02440">
    <property type="entry name" value="AdoMet_MTases"/>
    <property type="match status" value="1"/>
</dbReference>
<reference evidence="2" key="1">
    <citation type="journal article" date="2019" name="Int. J. Syst. Evol. Microbiol.">
        <title>The Global Catalogue of Microorganisms (GCM) 10K type strain sequencing project: providing services to taxonomists for standard genome sequencing and annotation.</title>
        <authorList>
            <consortium name="The Broad Institute Genomics Platform"/>
            <consortium name="The Broad Institute Genome Sequencing Center for Infectious Disease"/>
            <person name="Wu L."/>
            <person name="Ma J."/>
        </authorList>
    </citation>
    <scope>NUCLEOTIDE SEQUENCE [LARGE SCALE GENOMIC DNA]</scope>
    <source>
        <strain evidence="2">CGMCC 4.7106</strain>
    </source>
</reference>